<gene>
    <name evidence="1" type="ORF">GKIL_2321</name>
</gene>
<dbReference type="HOGENOM" id="CLU_195201_0_0_3"/>
<dbReference type="KEGG" id="glj:GKIL_2321"/>
<dbReference type="EMBL" id="CP003587">
    <property type="protein sequence ID" value="AGY58567.1"/>
    <property type="molecule type" value="Genomic_DNA"/>
</dbReference>
<dbReference type="AlphaFoldDB" id="U5QHW4"/>
<evidence type="ECO:0000313" key="2">
    <source>
        <dbReference type="Proteomes" id="UP000017396"/>
    </source>
</evidence>
<name>U5QHW4_GLOK1</name>
<proteinExistence type="predicted"/>
<organism evidence="1 2">
    <name type="scientific">Gloeobacter kilaueensis (strain ATCC BAA-2537 / CCAP 1431/1 / ULC 316 / JS1)</name>
    <dbReference type="NCBI Taxonomy" id="1183438"/>
    <lineage>
        <taxon>Bacteria</taxon>
        <taxon>Bacillati</taxon>
        <taxon>Cyanobacteriota</taxon>
        <taxon>Cyanophyceae</taxon>
        <taxon>Gloeobacterales</taxon>
        <taxon>Gloeobacteraceae</taxon>
        <taxon>Gloeobacter</taxon>
    </lineage>
</organism>
<dbReference type="STRING" id="1183438.GKIL_2321"/>
<dbReference type="Proteomes" id="UP000017396">
    <property type="component" value="Chromosome"/>
</dbReference>
<keyword evidence="2" id="KW-1185">Reference proteome</keyword>
<protein>
    <submittedName>
        <fullName evidence="1">Uncharacterized protein</fullName>
    </submittedName>
</protein>
<sequence length="81" mass="9323">MLTFWVLNFPTDVKAGMSNVLDRLFQQAVRKLKSRGYKVEADSSNSPYYIVLRSNGFPVDSPSGNWQFSKMDVIRFSEQEP</sequence>
<reference evidence="1 2" key="1">
    <citation type="journal article" date="2013" name="PLoS ONE">
        <title>Cultivation and Complete Genome Sequencing of Gloeobacter kilaueensis sp. nov., from a Lava Cave in Kilauea Caldera, Hawai'i.</title>
        <authorList>
            <person name="Saw J.H."/>
            <person name="Schatz M."/>
            <person name="Brown M.V."/>
            <person name="Kunkel D.D."/>
            <person name="Foster J.S."/>
            <person name="Shick H."/>
            <person name="Christensen S."/>
            <person name="Hou S."/>
            <person name="Wan X."/>
            <person name="Donachie S.P."/>
        </authorList>
    </citation>
    <scope>NUCLEOTIDE SEQUENCE [LARGE SCALE GENOMIC DNA]</scope>
    <source>
        <strain evidence="2">JS</strain>
    </source>
</reference>
<evidence type="ECO:0000313" key="1">
    <source>
        <dbReference type="EMBL" id="AGY58567.1"/>
    </source>
</evidence>
<accession>U5QHW4</accession>